<dbReference type="SUPFAM" id="SSF103481">
    <property type="entry name" value="Multidrug resistance efflux transporter EmrE"/>
    <property type="match status" value="2"/>
</dbReference>
<dbReference type="InterPro" id="IPR050638">
    <property type="entry name" value="AA-Vitamin_Transporters"/>
</dbReference>
<keyword evidence="3 6" id="KW-0812">Transmembrane</keyword>
<dbReference type="GO" id="GO:0016020">
    <property type="term" value="C:membrane"/>
    <property type="evidence" value="ECO:0007669"/>
    <property type="project" value="UniProtKB-SubCell"/>
</dbReference>
<dbReference type="InterPro" id="IPR037185">
    <property type="entry name" value="EmrE-like"/>
</dbReference>
<keyword evidence="4 6" id="KW-1133">Transmembrane helix</keyword>
<comment type="subcellular location">
    <subcellularLocation>
        <location evidence="1">Membrane</location>
        <topology evidence="1">Multi-pass membrane protein</topology>
    </subcellularLocation>
</comment>
<proteinExistence type="inferred from homology"/>
<dbReference type="InterPro" id="IPR000620">
    <property type="entry name" value="EamA_dom"/>
</dbReference>
<comment type="caution">
    <text evidence="8">The sequence shown here is derived from an EMBL/GenBank/DDBJ whole genome shotgun (WGS) entry which is preliminary data.</text>
</comment>
<feature type="transmembrane region" description="Helical" evidence="6">
    <location>
        <begin position="98"/>
        <end position="116"/>
    </location>
</feature>
<feature type="transmembrane region" description="Helical" evidence="6">
    <location>
        <begin position="186"/>
        <end position="207"/>
    </location>
</feature>
<evidence type="ECO:0000313" key="9">
    <source>
        <dbReference type="Proteomes" id="UP000469724"/>
    </source>
</evidence>
<evidence type="ECO:0000256" key="4">
    <source>
        <dbReference type="ARBA" id="ARBA00022989"/>
    </source>
</evidence>
<dbReference type="Proteomes" id="UP000469724">
    <property type="component" value="Unassembled WGS sequence"/>
</dbReference>
<feature type="domain" description="EamA" evidence="7">
    <location>
        <begin position="156"/>
        <end position="286"/>
    </location>
</feature>
<evidence type="ECO:0000256" key="6">
    <source>
        <dbReference type="SAM" id="Phobius"/>
    </source>
</evidence>
<feature type="transmembrane region" description="Helical" evidence="6">
    <location>
        <begin position="128"/>
        <end position="144"/>
    </location>
</feature>
<evidence type="ECO:0000313" key="8">
    <source>
        <dbReference type="EMBL" id="NDY57349.1"/>
    </source>
</evidence>
<comment type="similarity">
    <text evidence="2">Belongs to the EamA transporter family.</text>
</comment>
<evidence type="ECO:0000256" key="5">
    <source>
        <dbReference type="ARBA" id="ARBA00023136"/>
    </source>
</evidence>
<protein>
    <submittedName>
        <fullName evidence="8">DMT family transporter</fullName>
    </submittedName>
</protein>
<keyword evidence="5 6" id="KW-0472">Membrane</keyword>
<feature type="transmembrane region" description="Helical" evidence="6">
    <location>
        <begin position="246"/>
        <end position="263"/>
    </location>
</feature>
<feature type="transmembrane region" description="Helical" evidence="6">
    <location>
        <begin position="269"/>
        <end position="286"/>
    </location>
</feature>
<feature type="transmembrane region" description="Helical" evidence="6">
    <location>
        <begin position="40"/>
        <end position="61"/>
    </location>
</feature>
<feature type="transmembrane region" description="Helical" evidence="6">
    <location>
        <begin position="213"/>
        <end position="234"/>
    </location>
</feature>
<dbReference type="PANTHER" id="PTHR32322">
    <property type="entry name" value="INNER MEMBRANE TRANSPORTER"/>
    <property type="match status" value="1"/>
</dbReference>
<gene>
    <name evidence="8" type="ORF">G3N56_11410</name>
</gene>
<dbReference type="RefSeq" id="WP_163302391.1">
    <property type="nucleotide sequence ID" value="NZ_JAAGRQ010000044.1"/>
</dbReference>
<reference evidence="8 9" key="1">
    <citation type="submission" date="2020-02" db="EMBL/GenBank/DDBJ databases">
        <title>Comparative genomics of sulfur disproportionating microorganisms.</title>
        <authorList>
            <person name="Ward L.M."/>
            <person name="Bertran E."/>
            <person name="Johnston D.T."/>
        </authorList>
    </citation>
    <scope>NUCLEOTIDE SEQUENCE [LARGE SCALE GENOMIC DNA]</scope>
    <source>
        <strain evidence="8 9">DSM 3696</strain>
    </source>
</reference>
<feature type="transmembrane region" description="Helical" evidence="6">
    <location>
        <begin position="73"/>
        <end position="92"/>
    </location>
</feature>
<accession>A0A7K3NQ66</accession>
<name>A0A7K3NQ66_9BACT</name>
<dbReference type="AlphaFoldDB" id="A0A7K3NQ66"/>
<organism evidence="8 9">
    <name type="scientific">Desulfolutivibrio sulfodismutans</name>
    <dbReference type="NCBI Taxonomy" id="63561"/>
    <lineage>
        <taxon>Bacteria</taxon>
        <taxon>Pseudomonadati</taxon>
        <taxon>Thermodesulfobacteriota</taxon>
        <taxon>Desulfovibrionia</taxon>
        <taxon>Desulfovibrionales</taxon>
        <taxon>Desulfovibrionaceae</taxon>
        <taxon>Desulfolutivibrio</taxon>
    </lineage>
</organism>
<evidence type="ECO:0000256" key="2">
    <source>
        <dbReference type="ARBA" id="ARBA00007362"/>
    </source>
</evidence>
<dbReference type="PANTHER" id="PTHR32322:SF2">
    <property type="entry name" value="EAMA DOMAIN-CONTAINING PROTEIN"/>
    <property type="match status" value="1"/>
</dbReference>
<dbReference type="EMBL" id="JAAGRQ010000044">
    <property type="protein sequence ID" value="NDY57349.1"/>
    <property type="molecule type" value="Genomic_DNA"/>
</dbReference>
<sequence length="296" mass="31900">MPDQRKATLHALLAVLMWSTVASAFKLSLRHMDPAQLLFYSSLASTLCLGAILAVQGRLGLVVAMTRRQYVRSALLGALNPFLYYLILFAAYDRLPAQLAQPINYTWAITLTLLSIPLLKQKIGRRDFLAVFVGYAGVLVISTRGDVAGMNMESPLGVGLALLSTILWALFWILGARDDRDPVPGLLLNFAASLPMTLAVCLATTGLVPASPLGYLGAAYVGVFEMGLAFALWLSAMKNAANTARIANLIFLSPFLSLVFIHFVVGEEILPSTFAGLMLIMAGLAVQRTAKTQKPA</sequence>
<feature type="transmembrane region" description="Helical" evidence="6">
    <location>
        <begin position="156"/>
        <end position="174"/>
    </location>
</feature>
<evidence type="ECO:0000256" key="3">
    <source>
        <dbReference type="ARBA" id="ARBA00022692"/>
    </source>
</evidence>
<keyword evidence="9" id="KW-1185">Reference proteome</keyword>
<evidence type="ECO:0000259" key="7">
    <source>
        <dbReference type="Pfam" id="PF00892"/>
    </source>
</evidence>
<feature type="domain" description="EamA" evidence="7">
    <location>
        <begin position="8"/>
        <end position="143"/>
    </location>
</feature>
<dbReference type="Pfam" id="PF00892">
    <property type="entry name" value="EamA"/>
    <property type="match status" value="2"/>
</dbReference>
<evidence type="ECO:0000256" key="1">
    <source>
        <dbReference type="ARBA" id="ARBA00004141"/>
    </source>
</evidence>